<keyword evidence="4 14" id="KW-0288">FMN</keyword>
<evidence type="ECO:0000256" key="4">
    <source>
        <dbReference type="ARBA" id="ARBA00022643"/>
    </source>
</evidence>
<evidence type="ECO:0000256" key="14">
    <source>
        <dbReference type="PIRNR" id="PIRNR004491"/>
    </source>
</evidence>
<dbReference type="InterPro" id="IPR014729">
    <property type="entry name" value="Rossmann-like_a/b/a_fold"/>
</dbReference>
<keyword evidence="3 14" id="KW-0285">Flavoprotein</keyword>
<dbReference type="AlphaFoldDB" id="A0A7C8BRH7"/>
<evidence type="ECO:0000256" key="1">
    <source>
        <dbReference type="ARBA" id="ARBA00004726"/>
    </source>
</evidence>
<dbReference type="PANTHER" id="PTHR22749">
    <property type="entry name" value="RIBOFLAVIN KINASE/FMN ADENYLYLTRANSFERASE"/>
    <property type="match status" value="1"/>
</dbReference>
<name>A0A7C8BRH7_9MICO</name>
<dbReference type="SUPFAM" id="SSF52374">
    <property type="entry name" value="Nucleotidylyl transferase"/>
    <property type="match status" value="1"/>
</dbReference>
<dbReference type="OrthoDB" id="9803667at2"/>
<keyword evidence="9 14" id="KW-0274">FAD</keyword>
<comment type="similarity">
    <text evidence="14">Belongs to the ribF family.</text>
</comment>
<feature type="domain" description="Riboflavin kinase" evidence="15">
    <location>
        <begin position="206"/>
        <end position="357"/>
    </location>
</feature>
<dbReference type="GO" id="GO:0009231">
    <property type="term" value="P:riboflavin biosynthetic process"/>
    <property type="evidence" value="ECO:0007669"/>
    <property type="project" value="InterPro"/>
</dbReference>
<evidence type="ECO:0000256" key="9">
    <source>
        <dbReference type="ARBA" id="ARBA00022827"/>
    </source>
</evidence>
<dbReference type="PANTHER" id="PTHR22749:SF6">
    <property type="entry name" value="RIBOFLAVIN KINASE"/>
    <property type="match status" value="1"/>
</dbReference>
<keyword evidence="11" id="KW-0511">Multifunctional enzyme</keyword>
<evidence type="ECO:0000256" key="8">
    <source>
        <dbReference type="ARBA" id="ARBA00022777"/>
    </source>
</evidence>
<dbReference type="InterPro" id="IPR002606">
    <property type="entry name" value="Riboflavin_kinase_bac"/>
</dbReference>
<dbReference type="GO" id="GO:0003919">
    <property type="term" value="F:FMN adenylyltransferase activity"/>
    <property type="evidence" value="ECO:0007669"/>
    <property type="project" value="UniProtKB-UniRule"/>
</dbReference>
<dbReference type="UniPathway" id="UPA00276">
    <property type="reaction ID" value="UER00406"/>
</dbReference>
<dbReference type="Pfam" id="PF01687">
    <property type="entry name" value="Flavokinase"/>
    <property type="match status" value="1"/>
</dbReference>
<dbReference type="GO" id="GO:0008531">
    <property type="term" value="F:riboflavin kinase activity"/>
    <property type="evidence" value="ECO:0007669"/>
    <property type="project" value="UniProtKB-UniRule"/>
</dbReference>
<dbReference type="InterPro" id="IPR015864">
    <property type="entry name" value="FAD_synthase"/>
</dbReference>
<dbReference type="InterPro" id="IPR023468">
    <property type="entry name" value="Riboflavin_kinase"/>
</dbReference>
<evidence type="ECO:0000256" key="10">
    <source>
        <dbReference type="ARBA" id="ARBA00022840"/>
    </source>
</evidence>
<organism evidence="16 17">
    <name type="scientific">Pseudoclavibacter caeni</name>
    <dbReference type="NCBI Taxonomy" id="908846"/>
    <lineage>
        <taxon>Bacteria</taxon>
        <taxon>Bacillati</taxon>
        <taxon>Actinomycetota</taxon>
        <taxon>Actinomycetes</taxon>
        <taxon>Micrococcales</taxon>
        <taxon>Microbacteriaceae</taxon>
        <taxon>Pseudoclavibacter</taxon>
    </lineage>
</organism>
<dbReference type="EC" id="2.7.1.26" evidence="14"/>
<comment type="pathway">
    <text evidence="1 14">Cofactor biosynthesis; FAD biosynthesis; FAD from FMN: step 1/1.</text>
</comment>
<dbReference type="FunFam" id="3.40.50.620:FF:000021">
    <property type="entry name" value="Riboflavin biosynthesis protein"/>
    <property type="match status" value="1"/>
</dbReference>
<comment type="catalytic activity">
    <reaction evidence="12 14">
        <text>riboflavin + ATP = FMN + ADP + H(+)</text>
        <dbReference type="Rhea" id="RHEA:14357"/>
        <dbReference type="ChEBI" id="CHEBI:15378"/>
        <dbReference type="ChEBI" id="CHEBI:30616"/>
        <dbReference type="ChEBI" id="CHEBI:57986"/>
        <dbReference type="ChEBI" id="CHEBI:58210"/>
        <dbReference type="ChEBI" id="CHEBI:456216"/>
        <dbReference type="EC" id="2.7.1.26"/>
    </reaction>
</comment>
<evidence type="ECO:0000313" key="16">
    <source>
        <dbReference type="EMBL" id="KAB1632404.1"/>
    </source>
</evidence>
<keyword evidence="5 14" id="KW-0808">Transferase</keyword>
<sequence>MRVIHAGRDRYDLGPSAITIGKFGGVHRGHRALIARMRDEARTRGLAAVVATFDRHPLAVLAPDRVPPALVSDRREEQLLAELDVDAVVVLPFTRAFAALAPEDFIRRVLVDGLDARLVVVGEDFRFGARGAGDVATLREAGRRLGFDVDAVPLVGLGATNAGRPGGAARPGGVMETGGVPSAEKCSSSEIRRLLVAGDVSGAAAMLGRAPDVGGFVVHGARRGRELGFPTANLGPGCDEALGLDRAVEGFVPADGVYAGWLDVFEGGPTGADTGTVHRHPAAISVGTNPTFADVPRTVEAHVIGRDDARVTDFDLYGRWARVIFVARLRGMVAYRGVEALVAQMRQDCADAAAALGIEE</sequence>
<dbReference type="Proteomes" id="UP000481339">
    <property type="component" value="Unassembled WGS sequence"/>
</dbReference>
<comment type="catalytic activity">
    <reaction evidence="13 14">
        <text>FMN + ATP + H(+) = FAD + diphosphate</text>
        <dbReference type="Rhea" id="RHEA:17237"/>
        <dbReference type="ChEBI" id="CHEBI:15378"/>
        <dbReference type="ChEBI" id="CHEBI:30616"/>
        <dbReference type="ChEBI" id="CHEBI:33019"/>
        <dbReference type="ChEBI" id="CHEBI:57692"/>
        <dbReference type="ChEBI" id="CHEBI:58210"/>
        <dbReference type="EC" id="2.7.7.2"/>
    </reaction>
</comment>
<proteinExistence type="inferred from homology"/>
<dbReference type="UniPathway" id="UPA00277">
    <property type="reaction ID" value="UER00407"/>
</dbReference>
<comment type="pathway">
    <text evidence="2 14">Cofactor biosynthesis; FMN biosynthesis; FMN from riboflavin (ATP route): step 1/1.</text>
</comment>
<evidence type="ECO:0000256" key="12">
    <source>
        <dbReference type="ARBA" id="ARBA00047880"/>
    </source>
</evidence>
<dbReference type="CDD" id="cd02064">
    <property type="entry name" value="FAD_synthetase_N"/>
    <property type="match status" value="1"/>
</dbReference>
<keyword evidence="6 14" id="KW-0548">Nucleotidyltransferase</keyword>
<dbReference type="RefSeq" id="WP_158036182.1">
    <property type="nucleotide sequence ID" value="NZ_BAAAZV010000017.1"/>
</dbReference>
<evidence type="ECO:0000256" key="13">
    <source>
        <dbReference type="ARBA" id="ARBA00049494"/>
    </source>
</evidence>
<dbReference type="GO" id="GO:0009398">
    <property type="term" value="P:FMN biosynthetic process"/>
    <property type="evidence" value="ECO:0007669"/>
    <property type="project" value="UniProtKB-UniRule"/>
</dbReference>
<protein>
    <recommendedName>
        <fullName evidence="14">Riboflavin biosynthesis protein</fullName>
    </recommendedName>
    <domain>
        <recommendedName>
            <fullName evidence="14">Riboflavin kinase</fullName>
            <ecNumber evidence="14">2.7.1.26</ecNumber>
        </recommendedName>
        <alternativeName>
            <fullName evidence="14">Flavokinase</fullName>
        </alternativeName>
    </domain>
    <domain>
        <recommendedName>
            <fullName evidence="14">FMN adenylyltransferase</fullName>
            <ecNumber evidence="14">2.7.7.2</ecNumber>
        </recommendedName>
        <alternativeName>
            <fullName evidence="14">FAD pyrophosphorylase</fullName>
        </alternativeName>
        <alternativeName>
            <fullName evidence="14">FAD synthase</fullName>
        </alternativeName>
    </domain>
</protein>
<evidence type="ECO:0000313" key="17">
    <source>
        <dbReference type="Proteomes" id="UP000481339"/>
    </source>
</evidence>
<evidence type="ECO:0000256" key="3">
    <source>
        <dbReference type="ARBA" id="ARBA00022630"/>
    </source>
</evidence>
<accession>A0A7C8BRH7</accession>
<dbReference type="InterPro" id="IPR015865">
    <property type="entry name" value="Riboflavin_kinase_bac/euk"/>
</dbReference>
<dbReference type="Pfam" id="PF06574">
    <property type="entry name" value="FAD_syn"/>
    <property type="match status" value="1"/>
</dbReference>
<evidence type="ECO:0000256" key="5">
    <source>
        <dbReference type="ARBA" id="ARBA00022679"/>
    </source>
</evidence>
<dbReference type="EMBL" id="WBKA01000003">
    <property type="protein sequence ID" value="KAB1632404.1"/>
    <property type="molecule type" value="Genomic_DNA"/>
</dbReference>
<evidence type="ECO:0000259" key="15">
    <source>
        <dbReference type="SMART" id="SM00904"/>
    </source>
</evidence>
<evidence type="ECO:0000256" key="11">
    <source>
        <dbReference type="ARBA" id="ARBA00023268"/>
    </source>
</evidence>
<dbReference type="InterPro" id="IPR023465">
    <property type="entry name" value="Riboflavin_kinase_dom_sf"/>
</dbReference>
<evidence type="ECO:0000256" key="2">
    <source>
        <dbReference type="ARBA" id="ARBA00005201"/>
    </source>
</evidence>
<evidence type="ECO:0000256" key="7">
    <source>
        <dbReference type="ARBA" id="ARBA00022741"/>
    </source>
</evidence>
<dbReference type="PIRSF" id="PIRSF004491">
    <property type="entry name" value="FAD_Synth"/>
    <property type="match status" value="1"/>
</dbReference>
<dbReference type="NCBIfam" id="NF004160">
    <property type="entry name" value="PRK05627.1-3"/>
    <property type="match status" value="1"/>
</dbReference>
<reference evidence="16 17" key="1">
    <citation type="submission" date="2019-09" db="EMBL/GenBank/DDBJ databases">
        <title>Phylogeny of genus Pseudoclavibacter and closely related genus.</title>
        <authorList>
            <person name="Li Y."/>
        </authorList>
    </citation>
    <scope>NUCLEOTIDE SEQUENCE [LARGE SCALE GENOMIC DNA]</scope>
    <source>
        <strain evidence="16 17">JCM 16921</strain>
    </source>
</reference>
<keyword evidence="7 14" id="KW-0547">Nucleotide-binding</keyword>
<keyword evidence="10 14" id="KW-0067">ATP-binding</keyword>
<dbReference type="SUPFAM" id="SSF82114">
    <property type="entry name" value="Riboflavin kinase-like"/>
    <property type="match status" value="1"/>
</dbReference>
<dbReference type="EC" id="2.7.7.2" evidence="14"/>
<evidence type="ECO:0000256" key="6">
    <source>
        <dbReference type="ARBA" id="ARBA00022695"/>
    </source>
</evidence>
<gene>
    <name evidence="16" type="ORF">F8O02_05215</name>
</gene>
<dbReference type="GO" id="GO:0005524">
    <property type="term" value="F:ATP binding"/>
    <property type="evidence" value="ECO:0007669"/>
    <property type="project" value="UniProtKB-UniRule"/>
</dbReference>
<dbReference type="Gene3D" id="3.40.50.620">
    <property type="entry name" value="HUPs"/>
    <property type="match status" value="1"/>
</dbReference>
<dbReference type="Gene3D" id="2.40.30.30">
    <property type="entry name" value="Riboflavin kinase-like"/>
    <property type="match status" value="1"/>
</dbReference>
<keyword evidence="8 14" id="KW-0418">Kinase</keyword>
<keyword evidence="17" id="KW-1185">Reference proteome</keyword>
<dbReference type="SMART" id="SM00904">
    <property type="entry name" value="Flavokinase"/>
    <property type="match status" value="1"/>
</dbReference>
<dbReference type="GO" id="GO:0006747">
    <property type="term" value="P:FAD biosynthetic process"/>
    <property type="evidence" value="ECO:0007669"/>
    <property type="project" value="UniProtKB-UniRule"/>
</dbReference>
<comment type="caution">
    <text evidence="16">The sequence shown here is derived from an EMBL/GenBank/DDBJ whole genome shotgun (WGS) entry which is preliminary data.</text>
</comment>